<dbReference type="GO" id="GO:0061665">
    <property type="term" value="F:SUMO ligase activity"/>
    <property type="evidence" value="ECO:0007669"/>
    <property type="project" value="TreeGrafter"/>
</dbReference>
<evidence type="ECO:0000256" key="5">
    <source>
        <dbReference type="SAM" id="MobiDB-lite"/>
    </source>
</evidence>
<feature type="compositionally biased region" description="Polar residues" evidence="5">
    <location>
        <begin position="127"/>
        <end position="146"/>
    </location>
</feature>
<proteinExistence type="predicted"/>
<organism evidence="7 8">
    <name type="scientific">Neohortaea acidophila</name>
    <dbReference type="NCBI Taxonomy" id="245834"/>
    <lineage>
        <taxon>Eukaryota</taxon>
        <taxon>Fungi</taxon>
        <taxon>Dikarya</taxon>
        <taxon>Ascomycota</taxon>
        <taxon>Pezizomycotina</taxon>
        <taxon>Dothideomycetes</taxon>
        <taxon>Dothideomycetidae</taxon>
        <taxon>Mycosphaerellales</taxon>
        <taxon>Teratosphaeriaceae</taxon>
        <taxon>Neohortaea</taxon>
    </lineage>
</organism>
<dbReference type="PANTHER" id="PTHR10782:SF4">
    <property type="entry name" value="TONALLI, ISOFORM E"/>
    <property type="match status" value="1"/>
</dbReference>
<dbReference type="Proteomes" id="UP000799767">
    <property type="component" value="Unassembled WGS sequence"/>
</dbReference>
<dbReference type="AlphaFoldDB" id="A0A6A6PVB8"/>
<feature type="compositionally biased region" description="Basic and acidic residues" evidence="5">
    <location>
        <begin position="8"/>
        <end position="22"/>
    </location>
</feature>
<dbReference type="InterPro" id="IPR013083">
    <property type="entry name" value="Znf_RING/FYVE/PHD"/>
</dbReference>
<feature type="domain" description="SP-RING-type" evidence="6">
    <location>
        <begin position="740"/>
        <end position="832"/>
    </location>
</feature>
<dbReference type="PANTHER" id="PTHR10782">
    <property type="entry name" value="ZINC FINGER MIZ DOMAIN-CONTAINING PROTEIN"/>
    <property type="match status" value="1"/>
</dbReference>
<dbReference type="Gene3D" id="3.30.40.10">
    <property type="entry name" value="Zinc/RING finger domain, C3HC4 (zinc finger)"/>
    <property type="match status" value="1"/>
</dbReference>
<keyword evidence="1" id="KW-0479">Metal-binding</keyword>
<keyword evidence="8" id="KW-1185">Reference proteome</keyword>
<dbReference type="InterPro" id="IPR004181">
    <property type="entry name" value="Znf_MIZ"/>
</dbReference>
<dbReference type="GeneID" id="54474594"/>
<dbReference type="PROSITE" id="PS51044">
    <property type="entry name" value="ZF_SP_RING"/>
    <property type="match status" value="1"/>
</dbReference>
<dbReference type="RefSeq" id="XP_033589983.1">
    <property type="nucleotide sequence ID" value="XM_033733592.1"/>
</dbReference>
<dbReference type="GO" id="GO:0000785">
    <property type="term" value="C:chromatin"/>
    <property type="evidence" value="ECO:0007669"/>
    <property type="project" value="TreeGrafter"/>
</dbReference>
<gene>
    <name evidence="7" type="ORF">BDY17DRAFT_297397</name>
</gene>
<evidence type="ECO:0000256" key="4">
    <source>
        <dbReference type="PROSITE-ProRule" id="PRU00452"/>
    </source>
</evidence>
<keyword evidence="2 4" id="KW-0863">Zinc-finger</keyword>
<evidence type="ECO:0000313" key="7">
    <source>
        <dbReference type="EMBL" id="KAF2483413.1"/>
    </source>
</evidence>
<evidence type="ECO:0000256" key="2">
    <source>
        <dbReference type="ARBA" id="ARBA00022771"/>
    </source>
</evidence>
<reference evidence="7" key="1">
    <citation type="journal article" date="2020" name="Stud. Mycol.">
        <title>101 Dothideomycetes genomes: a test case for predicting lifestyles and emergence of pathogens.</title>
        <authorList>
            <person name="Haridas S."/>
            <person name="Albert R."/>
            <person name="Binder M."/>
            <person name="Bloem J."/>
            <person name="Labutti K."/>
            <person name="Salamov A."/>
            <person name="Andreopoulos B."/>
            <person name="Baker S."/>
            <person name="Barry K."/>
            <person name="Bills G."/>
            <person name="Bluhm B."/>
            <person name="Cannon C."/>
            <person name="Castanera R."/>
            <person name="Culley D."/>
            <person name="Daum C."/>
            <person name="Ezra D."/>
            <person name="Gonzalez J."/>
            <person name="Henrissat B."/>
            <person name="Kuo A."/>
            <person name="Liang C."/>
            <person name="Lipzen A."/>
            <person name="Lutzoni F."/>
            <person name="Magnuson J."/>
            <person name="Mondo S."/>
            <person name="Nolan M."/>
            <person name="Ohm R."/>
            <person name="Pangilinan J."/>
            <person name="Park H.-J."/>
            <person name="Ramirez L."/>
            <person name="Alfaro M."/>
            <person name="Sun H."/>
            <person name="Tritt A."/>
            <person name="Yoshinaga Y."/>
            <person name="Zwiers L.-H."/>
            <person name="Turgeon B."/>
            <person name="Goodwin S."/>
            <person name="Spatafora J."/>
            <person name="Crous P."/>
            <person name="Grigoriev I."/>
        </authorList>
    </citation>
    <scope>NUCLEOTIDE SEQUENCE</scope>
    <source>
        <strain evidence="7">CBS 113389</strain>
    </source>
</reference>
<dbReference type="Pfam" id="PF02891">
    <property type="entry name" value="zf-MIZ"/>
    <property type="match status" value="1"/>
</dbReference>
<feature type="compositionally biased region" description="Polar residues" evidence="5">
    <location>
        <begin position="178"/>
        <end position="199"/>
    </location>
</feature>
<name>A0A6A6PVB8_9PEZI</name>
<protein>
    <recommendedName>
        <fullName evidence="6">SP-RING-type domain-containing protein</fullName>
    </recommendedName>
</protein>
<dbReference type="GO" id="GO:0008270">
    <property type="term" value="F:zinc ion binding"/>
    <property type="evidence" value="ECO:0007669"/>
    <property type="project" value="UniProtKB-KW"/>
</dbReference>
<accession>A0A6A6PVB8</accession>
<sequence>MSGVGESLNKRPRLEQRPRTAKDIAQTNSTLHFFMGRGGNRWMNRREDAPLPPYQESEVPPIRDEASVPILRDTAAASFRSHDNTKSGEQTDLPAANAVASTPAQQAGEATNVAGVPNTAVGRQPLEEQQASQGQASRKNASQPSHNHQDPPPTKRKPGRPLGSKNKPEGYNRRYFPTTITLPSQTQGQGVSDRPSASTPDRPHHMHPVYSHVPALPGAEQTPLQPRLSGPPTSMATAQALSKTSMLERFHAFQRNQASQIKLNPVDQGRLTLLKEAIEKDDLFYVVLSQIYALTITPKFIPKSAQHLHPESFAYLDTLLCPNQMLSPPVLLWLCKFPEPVAHIEISPAATLYEPKVVQVAAFLRLLPQRWHQLAQESISRQAPPLVQHLHDTLQLSSPVVQTAVFRLLARQVMDSRSFLYPEQGVDKIQILHKIDQALFFQGCKRTPQEEAAAYSVYSQFRARWAAHERAVQQWTSVSKKVANKGALPLFDIPGEMFAVFNSATALPKASRLPPSFVFPRENDAPQSQPTNPNPVRSALHQAHLRSPKLMAADSEAERLYRYVHGFALSPAKLNKDHPIQSISFNIPQETFAKVPITTPSQHGEPPERVLTEASNTYRLRCAAYPPNGFPDESTWVVADNYWPENLFLEFNNVPLEPRRKLHHNRYLPIDLTDYIRPGQNWIKAVVNRISKDTRPFDYVVAVEIVGLISHTSLTSQLQHLPAKASLAAIQKSLQLSGEDDGELAVTSSSLTIRLFEPFANSRIFDTPVRGTACTHRDCFDLETFLRFCKRDKQLWPTVVDCWRCPLCRGDIRPHTLVVDGFLVEVKKELEARGLLDTRAIVVEADGSWKPKADEMTGVRSPSVDAEEVAMNGKGKGKVVEIIEIDD</sequence>
<evidence type="ECO:0000259" key="6">
    <source>
        <dbReference type="PROSITE" id="PS51044"/>
    </source>
</evidence>
<dbReference type="GO" id="GO:0016925">
    <property type="term" value="P:protein sumoylation"/>
    <property type="evidence" value="ECO:0007669"/>
    <property type="project" value="TreeGrafter"/>
</dbReference>
<feature type="region of interest" description="Disordered" evidence="5">
    <location>
        <begin position="1"/>
        <end position="71"/>
    </location>
</feature>
<keyword evidence="3" id="KW-0862">Zinc</keyword>
<dbReference type="EMBL" id="MU001635">
    <property type="protein sequence ID" value="KAF2483413.1"/>
    <property type="molecule type" value="Genomic_DNA"/>
</dbReference>
<evidence type="ECO:0000256" key="3">
    <source>
        <dbReference type="ARBA" id="ARBA00022833"/>
    </source>
</evidence>
<evidence type="ECO:0000313" key="8">
    <source>
        <dbReference type="Proteomes" id="UP000799767"/>
    </source>
</evidence>
<feature type="region of interest" description="Disordered" evidence="5">
    <location>
        <begin position="126"/>
        <end position="210"/>
    </location>
</feature>
<evidence type="ECO:0000256" key="1">
    <source>
        <dbReference type="ARBA" id="ARBA00022723"/>
    </source>
</evidence>
<dbReference type="OrthoDB" id="27975at2759"/>